<evidence type="ECO:0000313" key="2">
    <source>
        <dbReference type="Proteomes" id="UP000020825"/>
    </source>
</evidence>
<evidence type="ECO:0000313" key="1">
    <source>
        <dbReference type="EMBL" id="EUA58434.1"/>
    </source>
</evidence>
<accession>X8CQW9</accession>
<protein>
    <submittedName>
        <fullName evidence="1">Uncharacterized protein</fullName>
    </submittedName>
</protein>
<reference evidence="1 2" key="1">
    <citation type="submission" date="2013-12" db="EMBL/GenBank/DDBJ databases">
        <authorList>
            <person name="Zelazny A."/>
            <person name="Olivier K."/>
            <person name="Holland S."/>
            <person name="Lenaerts A."/>
            <person name="Ordway D."/>
            <person name="DeGroote M.A."/>
            <person name="Parker T."/>
            <person name="Sizemore C."/>
            <person name="Tallon L.J."/>
            <person name="Sadzewicz L.K."/>
            <person name="Sengamalay N."/>
            <person name="Fraser C.M."/>
            <person name="Hine E."/>
            <person name="Shefchek K.A."/>
            <person name="Das S.P."/>
            <person name="Tettelin H."/>
        </authorList>
    </citation>
    <scope>NUCLEOTIDE SEQUENCE [LARGE SCALE GENOMIC DNA]</scope>
    <source>
        <strain evidence="1 2">1956</strain>
    </source>
</reference>
<dbReference type="PATRIC" id="fig|1299331.3.peg.1528"/>
<comment type="caution">
    <text evidence="1">The sequence shown here is derived from an EMBL/GenBank/DDBJ whole genome shotgun (WGS) entry which is preliminary data.</text>
</comment>
<name>X8CQW9_MYCIT</name>
<gene>
    <name evidence="1" type="ORF">I550_1577</name>
</gene>
<dbReference type="AlphaFoldDB" id="X8CQW9"/>
<sequence length="75" mass="8469">MLTAADPAPRCRSAPCNQARTCCVHSPARQIDADAELERDLFIRRLPSGEQLGRFEWDEKLAGDLSRFVLLDLVR</sequence>
<dbReference type="EMBL" id="JAOG01000001">
    <property type="protein sequence ID" value="EUA58434.1"/>
    <property type="molecule type" value="Genomic_DNA"/>
</dbReference>
<proteinExistence type="predicted"/>
<organism evidence="1 2">
    <name type="scientific">Mycobacterium intracellulare 1956</name>
    <dbReference type="NCBI Taxonomy" id="1299331"/>
    <lineage>
        <taxon>Bacteria</taxon>
        <taxon>Bacillati</taxon>
        <taxon>Actinomycetota</taxon>
        <taxon>Actinomycetes</taxon>
        <taxon>Mycobacteriales</taxon>
        <taxon>Mycobacteriaceae</taxon>
        <taxon>Mycobacterium</taxon>
        <taxon>Mycobacterium avium complex (MAC)</taxon>
    </lineage>
</organism>
<dbReference type="Proteomes" id="UP000020825">
    <property type="component" value="Unassembled WGS sequence"/>
</dbReference>